<reference evidence="2" key="1">
    <citation type="submission" date="2021-06" db="EMBL/GenBank/DDBJ databases">
        <title>Candida auris outbreak in lebanese hospital.</title>
        <authorList>
            <person name="Finianos M."/>
        </authorList>
    </citation>
    <scope>NUCLEOTIDE SEQUENCE</scope>
    <source>
        <strain evidence="2">CA7LBN</strain>
    </source>
</reference>
<organism evidence="2">
    <name type="scientific">Candidozyma auris</name>
    <name type="common">Yeast</name>
    <name type="synonym">Candida auris</name>
    <dbReference type="NCBI Taxonomy" id="498019"/>
    <lineage>
        <taxon>Eukaryota</taxon>
        <taxon>Fungi</taxon>
        <taxon>Dikarya</taxon>
        <taxon>Ascomycota</taxon>
        <taxon>Saccharomycotina</taxon>
        <taxon>Pichiomycetes</taxon>
        <taxon>Metschnikowiaceae</taxon>
        <taxon>Candidozyma</taxon>
    </lineage>
</organism>
<dbReference type="AlphaFoldDB" id="A0A8F3AEK0"/>
<accession>A0A8F3AEK0</accession>
<evidence type="ECO:0000256" key="1">
    <source>
        <dbReference type="SAM" id="MobiDB-lite"/>
    </source>
</evidence>
<feature type="region of interest" description="Disordered" evidence="1">
    <location>
        <begin position="19"/>
        <end position="43"/>
    </location>
</feature>
<name>A0A8F3AEK0_CANAR</name>
<proteinExistence type="predicted"/>
<feature type="compositionally biased region" description="Basic and acidic residues" evidence="1">
    <location>
        <begin position="20"/>
        <end position="43"/>
    </location>
</feature>
<dbReference type="Proteomes" id="UP000825438">
    <property type="component" value="Chromosome I"/>
</dbReference>
<protein>
    <submittedName>
        <fullName evidence="2">Uncharacterized protein</fullName>
    </submittedName>
</protein>
<evidence type="ECO:0000313" key="2">
    <source>
        <dbReference type="EMBL" id="QWW21779.1"/>
    </source>
</evidence>
<sequence>MVANGEVVASGWIVVSLQPEAKERERRKNEIKQKNEEKKRGEAKLPMARMEDVLEKLLEITSESPFDFTREHLGAYSETPFDCYGHESDSYNLSGWADN</sequence>
<dbReference type="EMBL" id="CP076749">
    <property type="protein sequence ID" value="QWW21779.1"/>
    <property type="molecule type" value="Genomic_DNA"/>
</dbReference>
<gene>
    <name evidence="2" type="ORF">CA7LBN_000525</name>
</gene>